<dbReference type="GO" id="GO:0005506">
    <property type="term" value="F:iron ion binding"/>
    <property type="evidence" value="ECO:0007669"/>
    <property type="project" value="InterPro"/>
</dbReference>
<dbReference type="GO" id="GO:0051536">
    <property type="term" value="F:iron-sulfur cluster binding"/>
    <property type="evidence" value="ECO:0007669"/>
    <property type="project" value="InterPro"/>
</dbReference>
<evidence type="ECO:0000259" key="2">
    <source>
        <dbReference type="Pfam" id="PF01106"/>
    </source>
</evidence>
<dbReference type="EMBL" id="VUMZ01000003">
    <property type="protein sequence ID" value="MST51476.1"/>
    <property type="molecule type" value="Genomic_DNA"/>
</dbReference>
<comment type="function">
    <text evidence="1">May be involved in the formation or repair of [Fe-S] clusters present in iron-sulfur proteins.</text>
</comment>
<dbReference type="GO" id="GO:0016226">
    <property type="term" value="P:iron-sulfur cluster assembly"/>
    <property type="evidence" value="ECO:0007669"/>
    <property type="project" value="InterPro"/>
</dbReference>
<gene>
    <name evidence="3" type="ORF">FYJ64_03940</name>
</gene>
<evidence type="ECO:0000313" key="3">
    <source>
        <dbReference type="EMBL" id="MST51476.1"/>
    </source>
</evidence>
<keyword evidence="4" id="KW-1185">Reference proteome</keyword>
<dbReference type="AlphaFoldDB" id="A0A6L5Y434"/>
<accession>A0A6L5Y434</accession>
<reference evidence="3 4" key="1">
    <citation type="submission" date="2019-08" db="EMBL/GenBank/DDBJ databases">
        <title>In-depth cultivation of the pig gut microbiome towards novel bacterial diversity and tailored functional studies.</title>
        <authorList>
            <person name="Wylensek D."/>
            <person name="Hitch T.C.A."/>
            <person name="Clavel T."/>
        </authorList>
    </citation>
    <scope>NUCLEOTIDE SEQUENCE [LARGE SCALE GENOMIC DNA]</scope>
    <source>
        <strain evidence="3 4">WCA-MUC-591-APC-3H</strain>
    </source>
</reference>
<organism evidence="3 4">
    <name type="scientific">Hornefia butyriciproducens</name>
    <dbReference type="NCBI Taxonomy" id="2652293"/>
    <lineage>
        <taxon>Bacteria</taxon>
        <taxon>Bacillati</taxon>
        <taxon>Bacillota</taxon>
        <taxon>Clostridia</taxon>
        <taxon>Peptostreptococcales</taxon>
        <taxon>Anaerovoracaceae</taxon>
        <taxon>Hornefia</taxon>
    </lineage>
</organism>
<protein>
    <submittedName>
        <fullName evidence="3">NifU family protein</fullName>
    </submittedName>
</protein>
<dbReference type="InterPro" id="IPR034904">
    <property type="entry name" value="FSCA_dom_sf"/>
</dbReference>
<sequence length="124" mass="14289">MERIQDAHERHTECAWRHRRKGNGAAMMQNEKREQIQALIDEKINPVLESHMGGMEMRDYQDGVLTVRFTGTCGGCYAAEDTLENVVKEVFRREMPEIREVLLDNSVDEDMMAFARSLMRGGGR</sequence>
<proteinExistence type="predicted"/>
<dbReference type="Gene3D" id="3.30.300.130">
    <property type="entry name" value="Fe-S cluster assembly (FSCA)"/>
    <property type="match status" value="1"/>
</dbReference>
<dbReference type="InterPro" id="IPR001075">
    <property type="entry name" value="NIF_FeS_clus_asmbl_NifU_C"/>
</dbReference>
<name>A0A6L5Y434_9FIRM</name>
<dbReference type="SUPFAM" id="SSF117916">
    <property type="entry name" value="Fe-S cluster assembly (FSCA) domain-like"/>
    <property type="match status" value="1"/>
</dbReference>
<feature type="domain" description="NIF system FeS cluster assembly NifU C-terminal" evidence="2">
    <location>
        <begin position="36"/>
        <end position="101"/>
    </location>
</feature>
<comment type="caution">
    <text evidence="3">The sequence shown here is derived from an EMBL/GenBank/DDBJ whole genome shotgun (WGS) entry which is preliminary data.</text>
</comment>
<dbReference type="Proteomes" id="UP000474676">
    <property type="component" value="Unassembled WGS sequence"/>
</dbReference>
<dbReference type="Pfam" id="PF01106">
    <property type="entry name" value="NifU"/>
    <property type="match status" value="1"/>
</dbReference>
<evidence type="ECO:0000256" key="1">
    <source>
        <dbReference type="ARBA" id="ARBA00049958"/>
    </source>
</evidence>
<evidence type="ECO:0000313" key="4">
    <source>
        <dbReference type="Proteomes" id="UP000474676"/>
    </source>
</evidence>